<evidence type="ECO:0000313" key="1">
    <source>
        <dbReference type="EMBL" id="ENO18224.1"/>
    </source>
</evidence>
<dbReference type="EMBL" id="AQHZ01000015">
    <property type="protein sequence ID" value="ENO18224.1"/>
    <property type="molecule type" value="Genomic_DNA"/>
</dbReference>
<comment type="caution">
    <text evidence="1">The sequence shown here is derived from an EMBL/GenBank/DDBJ whole genome shotgun (WGS) entry which is preliminary data.</text>
</comment>
<sequence length="133" mass="14864">MIWVDQNRIRRDGIWPSNRKRRLGGHGSGPRISEFKIRKRVAWPRMSRPRIGNAALLGSVVRLGPLRSDGREDGPPVHGHVLVLGKILNGNDGRCLSIDGHGGRPEGFTRVCSTAFTDQRNDLRVPYVLQPVE</sequence>
<dbReference type="Proteomes" id="UP000013015">
    <property type="component" value="Unassembled WGS sequence"/>
</dbReference>
<keyword evidence="2" id="KW-1185">Reference proteome</keyword>
<protein>
    <submittedName>
        <fullName evidence="1">Uncharacterized protein</fullName>
    </submittedName>
</protein>
<gene>
    <name evidence="1" type="ORF">HMPREF9004_0793</name>
</gene>
<evidence type="ECO:0000313" key="2">
    <source>
        <dbReference type="Proteomes" id="UP000013015"/>
    </source>
</evidence>
<accession>N6WDH1</accession>
<dbReference type="AlphaFoldDB" id="N6WDH1"/>
<dbReference type="STRING" id="888050.HMPREF9004_0793"/>
<dbReference type="HOGENOM" id="CLU_1902171_0_0_11"/>
<proteinExistence type="predicted"/>
<reference evidence="1 2" key="1">
    <citation type="submission" date="2013-03" db="EMBL/GenBank/DDBJ databases">
        <title>Reference genome for the Human Microbiome Project.</title>
        <authorList>
            <person name="Aqrawi P."/>
            <person name="Ayvaz T."/>
            <person name="Bess C."/>
            <person name="Blankenburg K."/>
            <person name="Coyle M."/>
            <person name="Deng J."/>
            <person name="Forbes L."/>
            <person name="Fowler G."/>
            <person name="Francisco L."/>
            <person name="Fu Q."/>
            <person name="Gibbs R."/>
            <person name="Gross S."/>
            <person name="Gubbala S."/>
            <person name="Hale W."/>
            <person name="Hemphill L."/>
            <person name="Highlander S."/>
            <person name="Hirani K."/>
            <person name="Jackson L."/>
            <person name="Jakkamsetti A."/>
            <person name="Javaid M."/>
            <person name="Jayaseelan J.C."/>
            <person name="Jiang H."/>
            <person name="Joshi V."/>
            <person name="Korchina V."/>
            <person name="Kovar C."/>
            <person name="Lara F."/>
            <person name="Lee S."/>
            <person name="Liu Y."/>
            <person name="Mata R."/>
            <person name="Mathew T."/>
            <person name="Munidasa M."/>
            <person name="Muzny D."/>
            <person name="Nazareth L."/>
            <person name="Ngo R."/>
            <person name="Nguyen L."/>
            <person name="Nguyen N."/>
            <person name="Okwuonu G."/>
            <person name="Ongeri F."/>
            <person name="Palculict T."/>
            <person name="Patil S."/>
            <person name="Petrosino J."/>
            <person name="Pham C."/>
            <person name="Pham P."/>
            <person name="Pu L.-L."/>
            <person name="Qin X."/>
            <person name="Qu J."/>
            <person name="Reid J."/>
            <person name="Ross M."/>
            <person name="Ruth R."/>
            <person name="Saada N."/>
            <person name="San Lucas F."/>
            <person name="Santibanez J."/>
            <person name="Shang Y."/>
            <person name="Simmons D."/>
            <person name="Song X.-Z."/>
            <person name="Tang L.-Y."/>
            <person name="Thornton R."/>
            <person name="Warren J."/>
            <person name="Weissenberger G."/>
            <person name="Wilczek-Boney K."/>
            <person name="Worley K."/>
            <person name="Youmans B."/>
            <person name="Zhang J."/>
            <person name="Zhang L."/>
            <person name="Zhao Z."/>
            <person name="Zhou C."/>
            <person name="Zhu D."/>
            <person name="Zhu Y."/>
        </authorList>
    </citation>
    <scope>NUCLEOTIDE SEQUENCE [LARGE SCALE GENOMIC DNA]</scope>
    <source>
        <strain evidence="1 2">F0333</strain>
    </source>
</reference>
<name>N6WDH1_9ACTO</name>
<organism evidence="1 2">
    <name type="scientific">Schaalia cardiffensis F0333</name>
    <dbReference type="NCBI Taxonomy" id="888050"/>
    <lineage>
        <taxon>Bacteria</taxon>
        <taxon>Bacillati</taxon>
        <taxon>Actinomycetota</taxon>
        <taxon>Actinomycetes</taxon>
        <taxon>Actinomycetales</taxon>
        <taxon>Actinomycetaceae</taxon>
        <taxon>Schaalia</taxon>
    </lineage>
</organism>